<dbReference type="Proteomes" id="UP001567538">
    <property type="component" value="Unassembled WGS sequence"/>
</dbReference>
<comment type="caution">
    <text evidence="2">The sequence shown here is derived from an EMBL/GenBank/DDBJ whole genome shotgun (WGS) entry which is preliminary data.</text>
</comment>
<reference evidence="2 3" key="1">
    <citation type="submission" date="2024-06" db="EMBL/GenBank/DDBJ databases">
        <title>A chromosome level genome sequence of Diviner's sage (Salvia divinorum).</title>
        <authorList>
            <person name="Ford S.A."/>
            <person name="Ro D.-K."/>
            <person name="Ness R.W."/>
            <person name="Phillips M.A."/>
        </authorList>
    </citation>
    <scope>NUCLEOTIDE SEQUENCE [LARGE SCALE GENOMIC DNA]</scope>
    <source>
        <strain evidence="2">SAF-2024a</strain>
        <tissue evidence="2">Leaf</tissue>
    </source>
</reference>
<feature type="region of interest" description="Disordered" evidence="1">
    <location>
        <begin position="71"/>
        <end position="128"/>
    </location>
</feature>
<evidence type="ECO:0000256" key="1">
    <source>
        <dbReference type="SAM" id="MobiDB-lite"/>
    </source>
</evidence>
<evidence type="ECO:0000313" key="2">
    <source>
        <dbReference type="EMBL" id="KAL1558596.1"/>
    </source>
</evidence>
<proteinExistence type="predicted"/>
<organism evidence="2 3">
    <name type="scientific">Salvia divinorum</name>
    <name type="common">Maria pastora</name>
    <name type="synonym">Diviner's sage</name>
    <dbReference type="NCBI Taxonomy" id="28513"/>
    <lineage>
        <taxon>Eukaryota</taxon>
        <taxon>Viridiplantae</taxon>
        <taxon>Streptophyta</taxon>
        <taxon>Embryophyta</taxon>
        <taxon>Tracheophyta</taxon>
        <taxon>Spermatophyta</taxon>
        <taxon>Magnoliopsida</taxon>
        <taxon>eudicotyledons</taxon>
        <taxon>Gunneridae</taxon>
        <taxon>Pentapetalae</taxon>
        <taxon>asterids</taxon>
        <taxon>lamiids</taxon>
        <taxon>Lamiales</taxon>
        <taxon>Lamiaceae</taxon>
        <taxon>Nepetoideae</taxon>
        <taxon>Mentheae</taxon>
        <taxon>Salviinae</taxon>
        <taxon>Salvia</taxon>
        <taxon>Salvia subgen. Calosphace</taxon>
    </lineage>
</organism>
<sequence>MSLNVLFDNLEPSRRPDVGMNTVASSSTTVFETLARAYHMTGGVADEDAPDRLQDIRKLILDCLVECGESERTISPPTQRSDVDMSQGFVQTDRRSGRKGVRTGGHGYSRHYKMSQNVPESSQPPEEP</sequence>
<accession>A0ABD1HU99</accession>
<name>A0ABD1HU99_SALDI</name>
<gene>
    <name evidence="2" type="ORF">AAHA92_09043</name>
</gene>
<evidence type="ECO:0000313" key="3">
    <source>
        <dbReference type="Proteomes" id="UP001567538"/>
    </source>
</evidence>
<keyword evidence="3" id="KW-1185">Reference proteome</keyword>
<dbReference type="AlphaFoldDB" id="A0ABD1HU99"/>
<feature type="compositionally biased region" description="Polar residues" evidence="1">
    <location>
        <begin position="114"/>
        <end position="128"/>
    </location>
</feature>
<protein>
    <submittedName>
        <fullName evidence="2">Uncharacterized protein</fullName>
    </submittedName>
</protein>
<dbReference type="EMBL" id="JBEAFC010000004">
    <property type="protein sequence ID" value="KAL1558596.1"/>
    <property type="molecule type" value="Genomic_DNA"/>
</dbReference>